<keyword evidence="1" id="KW-0805">Transcription regulation</keyword>
<dbReference type="Pfam" id="PF00392">
    <property type="entry name" value="GntR"/>
    <property type="match status" value="1"/>
</dbReference>
<dbReference type="GO" id="GO:0003677">
    <property type="term" value="F:DNA binding"/>
    <property type="evidence" value="ECO:0007669"/>
    <property type="project" value="UniProtKB-KW"/>
</dbReference>
<feature type="domain" description="HTH gntR-type" evidence="4">
    <location>
        <begin position="2"/>
        <end position="69"/>
    </location>
</feature>
<keyword evidence="3" id="KW-0804">Transcription</keyword>
<gene>
    <name evidence="5" type="ORF">ALO41_03071</name>
</gene>
<keyword evidence="2" id="KW-0238">DNA-binding</keyword>
<dbReference type="PROSITE" id="PS50949">
    <property type="entry name" value="HTH_GNTR"/>
    <property type="match status" value="1"/>
</dbReference>
<evidence type="ECO:0000256" key="3">
    <source>
        <dbReference type="ARBA" id="ARBA00023163"/>
    </source>
</evidence>
<accession>A0A0Q0F267</accession>
<dbReference type="PATRIC" id="fig|251720.4.peg.4246"/>
<dbReference type="InterPro" id="IPR008920">
    <property type="entry name" value="TF_FadR/GntR_C"/>
</dbReference>
<organism evidence="5 6">
    <name type="scientific">Pseudomonas amygdali pv. ulmi</name>
    <dbReference type="NCBI Taxonomy" id="251720"/>
    <lineage>
        <taxon>Bacteria</taxon>
        <taxon>Pseudomonadati</taxon>
        <taxon>Pseudomonadota</taxon>
        <taxon>Gammaproteobacteria</taxon>
        <taxon>Pseudomonadales</taxon>
        <taxon>Pseudomonadaceae</taxon>
        <taxon>Pseudomonas</taxon>
        <taxon>Pseudomonas amygdali</taxon>
    </lineage>
</organism>
<dbReference type="Gene3D" id="1.20.120.530">
    <property type="entry name" value="GntR ligand-binding domain-like"/>
    <property type="match status" value="1"/>
</dbReference>
<dbReference type="PRINTS" id="PR00035">
    <property type="entry name" value="HTHGNTR"/>
</dbReference>
<dbReference type="Pfam" id="PF07729">
    <property type="entry name" value="FCD"/>
    <property type="match status" value="1"/>
</dbReference>
<proteinExistence type="predicted"/>
<dbReference type="GO" id="GO:0003700">
    <property type="term" value="F:DNA-binding transcription factor activity"/>
    <property type="evidence" value="ECO:0007669"/>
    <property type="project" value="InterPro"/>
</dbReference>
<dbReference type="SUPFAM" id="SSF48008">
    <property type="entry name" value="GntR ligand-binding domain-like"/>
    <property type="match status" value="1"/>
</dbReference>
<dbReference type="EMBL" id="LJRQ01000072">
    <property type="protein sequence ID" value="KPZ16509.1"/>
    <property type="molecule type" value="Genomic_DNA"/>
</dbReference>
<dbReference type="Proteomes" id="UP000050266">
    <property type="component" value="Unassembled WGS sequence"/>
</dbReference>
<dbReference type="Gene3D" id="1.10.10.10">
    <property type="entry name" value="Winged helix-like DNA-binding domain superfamily/Winged helix DNA-binding domain"/>
    <property type="match status" value="1"/>
</dbReference>
<dbReference type="SUPFAM" id="SSF46785">
    <property type="entry name" value="Winged helix' DNA-binding domain"/>
    <property type="match status" value="1"/>
</dbReference>
<comment type="caution">
    <text evidence="5">The sequence shown here is derived from an EMBL/GenBank/DDBJ whole genome shotgun (WGS) entry which is preliminary data.</text>
</comment>
<dbReference type="AlphaFoldDB" id="A0A0Q0F267"/>
<evidence type="ECO:0000259" key="4">
    <source>
        <dbReference type="PROSITE" id="PS50949"/>
    </source>
</evidence>
<dbReference type="InterPro" id="IPR036390">
    <property type="entry name" value="WH_DNA-bd_sf"/>
</dbReference>
<reference evidence="5 6" key="1">
    <citation type="submission" date="2015-09" db="EMBL/GenBank/DDBJ databases">
        <title>Genome announcement of multiple Pseudomonas syringae strains.</title>
        <authorList>
            <person name="Thakur S."/>
            <person name="Wang P.W."/>
            <person name="Gong Y."/>
            <person name="Weir B.S."/>
            <person name="Guttman D.S."/>
        </authorList>
    </citation>
    <scope>NUCLEOTIDE SEQUENCE [LARGE SCALE GENOMIC DNA]</scope>
    <source>
        <strain evidence="5 6">ICMP3962</strain>
    </source>
</reference>
<evidence type="ECO:0000256" key="2">
    <source>
        <dbReference type="ARBA" id="ARBA00023125"/>
    </source>
</evidence>
<evidence type="ECO:0000313" key="5">
    <source>
        <dbReference type="EMBL" id="KPZ16509.1"/>
    </source>
</evidence>
<name>A0A0Q0F267_PSEA0</name>
<dbReference type="PANTHER" id="PTHR43537">
    <property type="entry name" value="TRANSCRIPTIONAL REGULATOR, GNTR FAMILY"/>
    <property type="match status" value="1"/>
</dbReference>
<protein>
    <recommendedName>
        <fullName evidence="4">HTH gntR-type domain-containing protein</fullName>
    </recommendedName>
</protein>
<dbReference type="InterPro" id="IPR011711">
    <property type="entry name" value="GntR_C"/>
</dbReference>
<dbReference type="SMART" id="SM00345">
    <property type="entry name" value="HTH_GNTR"/>
    <property type="match status" value="1"/>
</dbReference>
<dbReference type="InterPro" id="IPR000524">
    <property type="entry name" value="Tscrpt_reg_HTH_GntR"/>
</dbReference>
<dbReference type="InterPro" id="IPR036388">
    <property type="entry name" value="WH-like_DNA-bd_sf"/>
</dbReference>
<evidence type="ECO:0000313" key="6">
    <source>
        <dbReference type="Proteomes" id="UP000050266"/>
    </source>
</evidence>
<dbReference type="CDD" id="cd07377">
    <property type="entry name" value="WHTH_GntR"/>
    <property type="match status" value="1"/>
</dbReference>
<dbReference type="PANTHER" id="PTHR43537:SF53">
    <property type="entry name" value="HTH-TYPE TRANSCRIPTIONAL REPRESSOR NANR"/>
    <property type="match status" value="1"/>
</dbReference>
<sequence length="158" mass="18171">MRNGKTALYEDLKRQILTMELDPDELLDEMDICERYGLSRTPVREVFRRLAGEGYVDIRENRGTRVIPMNHSTLRNFFQVAPMMYAAIGRLAVHNFKPGQLTALRDTQERYRHAIADRDTTAMVVENSRFHAIVGEMAGNPYIWVGGDLYTFDSRANA</sequence>
<evidence type="ECO:0000256" key="1">
    <source>
        <dbReference type="ARBA" id="ARBA00023015"/>
    </source>
</evidence>